<evidence type="ECO:0000256" key="7">
    <source>
        <dbReference type="SAM" id="Phobius"/>
    </source>
</evidence>
<evidence type="ECO:0000256" key="5">
    <source>
        <dbReference type="ARBA" id="ARBA00038359"/>
    </source>
</evidence>
<evidence type="ECO:0000256" key="3">
    <source>
        <dbReference type="ARBA" id="ARBA00022989"/>
    </source>
</evidence>
<comment type="subcellular location">
    <subcellularLocation>
        <location evidence="1">Membrane</location>
        <topology evidence="1">Multi-pass membrane protein</topology>
    </subcellularLocation>
</comment>
<proteinExistence type="inferred from homology"/>
<comment type="similarity">
    <text evidence="5">Belongs to the SAT4 family.</text>
</comment>
<comment type="caution">
    <text evidence="9">The sequence shown here is derived from an EMBL/GenBank/DDBJ whole genome shotgun (WGS) entry which is preliminary data.</text>
</comment>
<dbReference type="InterPro" id="IPR052337">
    <property type="entry name" value="SAT4-like"/>
</dbReference>
<gene>
    <name evidence="9" type="ORF">N8I77_004764</name>
</gene>
<keyword evidence="3 7" id="KW-1133">Transmembrane helix</keyword>
<feature type="transmembrane region" description="Helical" evidence="7">
    <location>
        <begin position="244"/>
        <end position="265"/>
    </location>
</feature>
<keyword evidence="4 7" id="KW-0472">Membrane</keyword>
<evidence type="ECO:0000259" key="8">
    <source>
        <dbReference type="Pfam" id="PF20684"/>
    </source>
</evidence>
<dbReference type="AlphaFoldDB" id="A0AAD9W7C8"/>
<evidence type="ECO:0000313" key="10">
    <source>
        <dbReference type="Proteomes" id="UP001265746"/>
    </source>
</evidence>
<dbReference type="PANTHER" id="PTHR33048:SF47">
    <property type="entry name" value="INTEGRAL MEMBRANE PROTEIN-RELATED"/>
    <property type="match status" value="1"/>
</dbReference>
<reference evidence="9" key="1">
    <citation type="submission" date="2023-06" db="EMBL/GenBank/DDBJ databases">
        <authorList>
            <person name="Noh H."/>
        </authorList>
    </citation>
    <scope>NUCLEOTIDE SEQUENCE</scope>
    <source>
        <strain evidence="9">DUCC20226</strain>
    </source>
</reference>
<dbReference type="EMBL" id="JAUJFL010000002">
    <property type="protein sequence ID" value="KAK2611425.1"/>
    <property type="molecule type" value="Genomic_DNA"/>
</dbReference>
<dbReference type="Proteomes" id="UP001265746">
    <property type="component" value="Unassembled WGS sequence"/>
</dbReference>
<feature type="transmembrane region" description="Helical" evidence="7">
    <location>
        <begin position="160"/>
        <end position="182"/>
    </location>
</feature>
<feature type="region of interest" description="Disordered" evidence="6">
    <location>
        <begin position="343"/>
        <end position="383"/>
    </location>
</feature>
<feature type="domain" description="Rhodopsin" evidence="8">
    <location>
        <begin position="56"/>
        <end position="326"/>
    </location>
</feature>
<dbReference type="GO" id="GO:0016020">
    <property type="term" value="C:membrane"/>
    <property type="evidence" value="ECO:0007669"/>
    <property type="project" value="UniProtKB-SubCell"/>
</dbReference>
<dbReference type="PANTHER" id="PTHR33048">
    <property type="entry name" value="PTH11-LIKE INTEGRAL MEMBRANE PROTEIN (AFU_ORTHOLOGUE AFUA_5G11245)"/>
    <property type="match status" value="1"/>
</dbReference>
<evidence type="ECO:0000256" key="4">
    <source>
        <dbReference type="ARBA" id="ARBA00023136"/>
    </source>
</evidence>
<feature type="region of interest" description="Disordered" evidence="6">
    <location>
        <begin position="1"/>
        <end position="20"/>
    </location>
</feature>
<feature type="transmembrane region" description="Helical" evidence="7">
    <location>
        <begin position="129"/>
        <end position="148"/>
    </location>
</feature>
<evidence type="ECO:0000256" key="2">
    <source>
        <dbReference type="ARBA" id="ARBA00022692"/>
    </source>
</evidence>
<evidence type="ECO:0000256" key="1">
    <source>
        <dbReference type="ARBA" id="ARBA00004141"/>
    </source>
</evidence>
<feature type="transmembrane region" description="Helical" evidence="7">
    <location>
        <begin position="204"/>
        <end position="224"/>
    </location>
</feature>
<keyword evidence="10" id="KW-1185">Reference proteome</keyword>
<sequence length="464" mass="51466">MTSTTISTSTNRYKSSIMSPPTPAEAAAAARQFDIEAFTFLAVASCMTILRTYIRARAVAFKALQLDDYFVWLGTIFHGVETGMAWLVTHQVHGLANNGLTEAQRLSLSQTSPEYSLRVTGSKIQLGGWTAYSVLLWALKTSLLFLYARLTTGLGRGYQIRVRVGFAFIGASWLLLILTILFECHPFHKNWQINPDPGNVCQPAVSQLVIISSLVMNVATDLYLISIPLPMLWGSMLKPLKKIALMMIFSSGLFVIACAMIRSILMLTVCLLSSQILTIENPHADRFQPLSQDPVNGAQLAGSWSIRETFIAVVTTNLPVVTPFLTHIVAPYPCYFLSSMRSSKKSSSNQHNRDIRTWGQRSLSQDQRQRRGPPTANPITNLGCTESEERMIELQERNAASVGSKSQTVPGWRVPSNKTNANEIDVEIEVSVTEQARHDVEMGILRIQASARRPFCLRAGTRAR</sequence>
<name>A0AAD9W7C8_PHOAM</name>
<dbReference type="InterPro" id="IPR049326">
    <property type="entry name" value="Rhodopsin_dom_fungi"/>
</dbReference>
<feature type="transmembrane region" description="Helical" evidence="7">
    <location>
        <begin position="66"/>
        <end position="88"/>
    </location>
</feature>
<accession>A0AAD9W7C8</accession>
<evidence type="ECO:0000313" key="9">
    <source>
        <dbReference type="EMBL" id="KAK2611425.1"/>
    </source>
</evidence>
<feature type="compositionally biased region" description="Polar residues" evidence="6">
    <location>
        <begin position="1"/>
        <end position="19"/>
    </location>
</feature>
<evidence type="ECO:0000256" key="6">
    <source>
        <dbReference type="SAM" id="MobiDB-lite"/>
    </source>
</evidence>
<protein>
    <recommendedName>
        <fullName evidence="8">Rhodopsin domain-containing protein</fullName>
    </recommendedName>
</protein>
<organism evidence="9 10">
    <name type="scientific">Phomopsis amygdali</name>
    <name type="common">Fusicoccum amygdali</name>
    <dbReference type="NCBI Taxonomy" id="1214568"/>
    <lineage>
        <taxon>Eukaryota</taxon>
        <taxon>Fungi</taxon>
        <taxon>Dikarya</taxon>
        <taxon>Ascomycota</taxon>
        <taxon>Pezizomycotina</taxon>
        <taxon>Sordariomycetes</taxon>
        <taxon>Sordariomycetidae</taxon>
        <taxon>Diaporthales</taxon>
        <taxon>Diaporthaceae</taxon>
        <taxon>Diaporthe</taxon>
    </lineage>
</organism>
<dbReference type="Pfam" id="PF20684">
    <property type="entry name" value="Fung_rhodopsin"/>
    <property type="match status" value="1"/>
</dbReference>
<keyword evidence="2 7" id="KW-0812">Transmembrane</keyword>